<dbReference type="GO" id="GO:0003924">
    <property type="term" value="F:GTPase activity"/>
    <property type="evidence" value="ECO:0007669"/>
    <property type="project" value="InterPro"/>
</dbReference>
<dbReference type="CDD" id="cd00154">
    <property type="entry name" value="Rab"/>
    <property type="match status" value="1"/>
</dbReference>
<dbReference type="SMART" id="SM00176">
    <property type="entry name" value="RAN"/>
    <property type="match status" value="1"/>
</dbReference>
<dbReference type="PRINTS" id="PR00449">
    <property type="entry name" value="RASTRNSFRMNG"/>
</dbReference>
<dbReference type="InterPro" id="IPR005225">
    <property type="entry name" value="Small_GTP-bd"/>
</dbReference>
<dbReference type="NCBIfam" id="TIGR00231">
    <property type="entry name" value="small_GTP"/>
    <property type="match status" value="1"/>
</dbReference>
<sequence>MSTELKSPLLFRISILGDEGIGKDKFINLFTTNQFLKESDTGLGVAFYKGSIMLDTERGQQECIIWIWDLKEREGYKSLHSRYLKGTNGIMLFFDLTNRQSFDNLPNWINKINNQNGFEVPILLVGNREDSKKFVVSPNELNKFIRKFNLFYIETSLTTNEGVYDSFYCITSLSLGIEVNHEYFLSKNIIYYPSSAPITQISTSPLLTSQDLSNLSQKAIFKKIESLEKTFEKSTQIKVPLKRLVTEVVLSIGVVIMFIIVHFLYNFESDKVCFPTQSNCFYIASVAMPLFVMANLMQIIIIIPIIVTYIKHR</sequence>
<dbReference type="SUPFAM" id="SSF52540">
    <property type="entry name" value="P-loop containing nucleoside triphosphate hydrolases"/>
    <property type="match status" value="1"/>
</dbReference>
<keyword evidence="2" id="KW-0812">Transmembrane</keyword>
<evidence type="ECO:0000256" key="2">
    <source>
        <dbReference type="SAM" id="Phobius"/>
    </source>
</evidence>
<gene>
    <name evidence="3" type="ORF">LCGC14_0563730</name>
</gene>
<dbReference type="PANTHER" id="PTHR47978">
    <property type="match status" value="1"/>
</dbReference>
<dbReference type="SMART" id="SM00175">
    <property type="entry name" value="RAB"/>
    <property type="match status" value="1"/>
</dbReference>
<keyword evidence="1" id="KW-0547">Nucleotide-binding</keyword>
<proteinExistence type="predicted"/>
<dbReference type="InterPro" id="IPR027417">
    <property type="entry name" value="P-loop_NTPase"/>
</dbReference>
<evidence type="ECO:0000256" key="1">
    <source>
        <dbReference type="ARBA" id="ARBA00022741"/>
    </source>
</evidence>
<protein>
    <recommendedName>
        <fullName evidence="4">GTP-binding protein</fullName>
    </recommendedName>
</protein>
<dbReference type="InterPro" id="IPR001806">
    <property type="entry name" value="Small_GTPase"/>
</dbReference>
<feature type="transmembrane region" description="Helical" evidence="2">
    <location>
        <begin position="244"/>
        <end position="265"/>
    </location>
</feature>
<comment type="caution">
    <text evidence="3">The sequence shown here is derived from an EMBL/GenBank/DDBJ whole genome shotgun (WGS) entry which is preliminary data.</text>
</comment>
<dbReference type="GO" id="GO:0005525">
    <property type="term" value="F:GTP binding"/>
    <property type="evidence" value="ECO:0007669"/>
    <property type="project" value="InterPro"/>
</dbReference>
<evidence type="ECO:0008006" key="4">
    <source>
        <dbReference type="Google" id="ProtNLM"/>
    </source>
</evidence>
<dbReference type="EMBL" id="LAZR01000810">
    <property type="protein sequence ID" value="KKN57292.1"/>
    <property type="molecule type" value="Genomic_DNA"/>
</dbReference>
<dbReference type="PROSITE" id="PS51419">
    <property type="entry name" value="RAB"/>
    <property type="match status" value="1"/>
</dbReference>
<accession>A0A0F9S4X3</accession>
<evidence type="ECO:0000313" key="3">
    <source>
        <dbReference type="EMBL" id="KKN57292.1"/>
    </source>
</evidence>
<feature type="transmembrane region" description="Helical" evidence="2">
    <location>
        <begin position="281"/>
        <end position="310"/>
    </location>
</feature>
<dbReference type="PROSITE" id="PS51421">
    <property type="entry name" value="RAS"/>
    <property type="match status" value="1"/>
</dbReference>
<keyword evidence="2" id="KW-0472">Membrane</keyword>
<name>A0A0F9S4X3_9ZZZZ</name>
<dbReference type="AlphaFoldDB" id="A0A0F9S4X3"/>
<dbReference type="SMART" id="SM00173">
    <property type="entry name" value="RAS"/>
    <property type="match status" value="1"/>
</dbReference>
<keyword evidence="2" id="KW-1133">Transmembrane helix</keyword>
<reference evidence="3" key="1">
    <citation type="journal article" date="2015" name="Nature">
        <title>Complex archaea that bridge the gap between prokaryotes and eukaryotes.</title>
        <authorList>
            <person name="Spang A."/>
            <person name="Saw J.H."/>
            <person name="Jorgensen S.L."/>
            <person name="Zaremba-Niedzwiedzka K."/>
            <person name="Martijn J."/>
            <person name="Lind A.E."/>
            <person name="van Eijk R."/>
            <person name="Schleper C."/>
            <person name="Guy L."/>
            <person name="Ettema T.J."/>
        </authorList>
    </citation>
    <scope>NUCLEOTIDE SEQUENCE</scope>
</reference>
<organism evidence="3">
    <name type="scientific">marine sediment metagenome</name>
    <dbReference type="NCBI Taxonomy" id="412755"/>
    <lineage>
        <taxon>unclassified sequences</taxon>
        <taxon>metagenomes</taxon>
        <taxon>ecological metagenomes</taxon>
    </lineage>
</organism>
<dbReference type="Gene3D" id="3.40.50.300">
    <property type="entry name" value="P-loop containing nucleotide triphosphate hydrolases"/>
    <property type="match status" value="1"/>
</dbReference>
<dbReference type="Pfam" id="PF00071">
    <property type="entry name" value="Ras"/>
    <property type="match status" value="1"/>
</dbReference>